<accession>A0A183F2U2</accession>
<reference evidence="2 3" key="1">
    <citation type="submission" date="2018-11" db="EMBL/GenBank/DDBJ databases">
        <authorList>
            <consortium name="Pathogen Informatics"/>
        </authorList>
    </citation>
    <scope>NUCLEOTIDE SEQUENCE [LARGE SCALE GENOMIC DNA]</scope>
</reference>
<feature type="region of interest" description="Disordered" evidence="1">
    <location>
        <begin position="1"/>
        <end position="66"/>
    </location>
</feature>
<dbReference type="Proteomes" id="UP000050761">
    <property type="component" value="Unassembled WGS sequence"/>
</dbReference>
<evidence type="ECO:0000313" key="3">
    <source>
        <dbReference type="Proteomes" id="UP000050761"/>
    </source>
</evidence>
<protein>
    <submittedName>
        <fullName evidence="2 4">Uncharacterized protein</fullName>
    </submittedName>
</protein>
<gene>
    <name evidence="2" type="ORF">HPBE_LOCUS475</name>
</gene>
<accession>A0A3P7U8P2</accession>
<feature type="compositionally biased region" description="Basic and acidic residues" evidence="1">
    <location>
        <begin position="12"/>
        <end position="25"/>
    </location>
</feature>
<dbReference type="EMBL" id="UZAH01000334">
    <property type="protein sequence ID" value="VDO18857.1"/>
    <property type="molecule type" value="Genomic_DNA"/>
</dbReference>
<sequence>MGLHGLLRFNRRRTDIDTVTERPKPDVVTTTTTADHHSRTQAGPVGWSDASTLSNHDHPQCTTDFR</sequence>
<reference evidence="4" key="2">
    <citation type="submission" date="2019-09" db="UniProtKB">
        <authorList>
            <consortium name="WormBaseParasite"/>
        </authorList>
    </citation>
    <scope>IDENTIFICATION</scope>
</reference>
<name>A0A183F2U2_HELPZ</name>
<evidence type="ECO:0000313" key="2">
    <source>
        <dbReference type="EMBL" id="VDO18857.1"/>
    </source>
</evidence>
<proteinExistence type="predicted"/>
<evidence type="ECO:0000313" key="4">
    <source>
        <dbReference type="WBParaSite" id="HPBE_0000047401-mRNA-1"/>
    </source>
</evidence>
<organism evidence="3 4">
    <name type="scientific">Heligmosomoides polygyrus</name>
    <name type="common">Parasitic roundworm</name>
    <dbReference type="NCBI Taxonomy" id="6339"/>
    <lineage>
        <taxon>Eukaryota</taxon>
        <taxon>Metazoa</taxon>
        <taxon>Ecdysozoa</taxon>
        <taxon>Nematoda</taxon>
        <taxon>Chromadorea</taxon>
        <taxon>Rhabditida</taxon>
        <taxon>Rhabditina</taxon>
        <taxon>Rhabditomorpha</taxon>
        <taxon>Strongyloidea</taxon>
        <taxon>Heligmosomidae</taxon>
        <taxon>Heligmosomoides</taxon>
    </lineage>
</organism>
<feature type="compositionally biased region" description="Basic and acidic residues" evidence="1">
    <location>
        <begin position="55"/>
        <end position="66"/>
    </location>
</feature>
<dbReference type="AlphaFoldDB" id="A0A183F2U2"/>
<dbReference type="WBParaSite" id="HPBE_0000047401-mRNA-1">
    <property type="protein sequence ID" value="HPBE_0000047401-mRNA-1"/>
    <property type="gene ID" value="HPBE_0000047401"/>
</dbReference>
<evidence type="ECO:0000256" key="1">
    <source>
        <dbReference type="SAM" id="MobiDB-lite"/>
    </source>
</evidence>
<keyword evidence="3" id="KW-1185">Reference proteome</keyword>